<keyword evidence="3" id="KW-1185">Reference proteome</keyword>
<name>A0ABU6UY53_9FABA</name>
<organism evidence="2 3">
    <name type="scientific">Stylosanthes scabra</name>
    <dbReference type="NCBI Taxonomy" id="79078"/>
    <lineage>
        <taxon>Eukaryota</taxon>
        <taxon>Viridiplantae</taxon>
        <taxon>Streptophyta</taxon>
        <taxon>Embryophyta</taxon>
        <taxon>Tracheophyta</taxon>
        <taxon>Spermatophyta</taxon>
        <taxon>Magnoliopsida</taxon>
        <taxon>eudicotyledons</taxon>
        <taxon>Gunneridae</taxon>
        <taxon>Pentapetalae</taxon>
        <taxon>rosids</taxon>
        <taxon>fabids</taxon>
        <taxon>Fabales</taxon>
        <taxon>Fabaceae</taxon>
        <taxon>Papilionoideae</taxon>
        <taxon>50 kb inversion clade</taxon>
        <taxon>dalbergioids sensu lato</taxon>
        <taxon>Dalbergieae</taxon>
        <taxon>Pterocarpus clade</taxon>
        <taxon>Stylosanthes</taxon>
    </lineage>
</organism>
<accession>A0ABU6UY53</accession>
<evidence type="ECO:0000313" key="3">
    <source>
        <dbReference type="Proteomes" id="UP001341840"/>
    </source>
</evidence>
<feature type="region of interest" description="Disordered" evidence="1">
    <location>
        <begin position="17"/>
        <end position="36"/>
    </location>
</feature>
<dbReference type="EMBL" id="JASCZI010124100">
    <property type="protein sequence ID" value="MED6165794.1"/>
    <property type="molecule type" value="Genomic_DNA"/>
</dbReference>
<gene>
    <name evidence="2" type="ORF">PIB30_103019</name>
</gene>
<evidence type="ECO:0000256" key="1">
    <source>
        <dbReference type="SAM" id="MobiDB-lite"/>
    </source>
</evidence>
<dbReference type="Proteomes" id="UP001341840">
    <property type="component" value="Unassembled WGS sequence"/>
</dbReference>
<proteinExistence type="predicted"/>
<comment type="caution">
    <text evidence="2">The sequence shown here is derived from an EMBL/GenBank/DDBJ whole genome shotgun (WGS) entry which is preliminary data.</text>
</comment>
<feature type="non-terminal residue" evidence="2">
    <location>
        <position position="1"/>
    </location>
</feature>
<protein>
    <submittedName>
        <fullName evidence="2">Uncharacterized protein</fullName>
    </submittedName>
</protein>
<sequence length="106" mass="11580">SSNSTNMGCREVQRVVSVPSSPSLERNRKPMKPAPSIAARNTSTQMYYHFNHFAHQLVSATRSGDSAHLRDSPNSSSALLTRPLSGCLVVHKFIALILIQLMSSVT</sequence>
<evidence type="ECO:0000313" key="2">
    <source>
        <dbReference type="EMBL" id="MED6165794.1"/>
    </source>
</evidence>
<reference evidence="2 3" key="1">
    <citation type="journal article" date="2023" name="Plants (Basel)">
        <title>Bridging the Gap: Combining Genomics and Transcriptomics Approaches to Understand Stylosanthes scabra, an Orphan Legume from the Brazilian Caatinga.</title>
        <authorList>
            <person name="Ferreira-Neto J.R.C."/>
            <person name="da Silva M.D."/>
            <person name="Binneck E."/>
            <person name="de Melo N.F."/>
            <person name="da Silva R.H."/>
            <person name="de Melo A.L.T.M."/>
            <person name="Pandolfi V."/>
            <person name="Bustamante F.O."/>
            <person name="Brasileiro-Vidal A.C."/>
            <person name="Benko-Iseppon A.M."/>
        </authorList>
    </citation>
    <scope>NUCLEOTIDE SEQUENCE [LARGE SCALE GENOMIC DNA]</scope>
    <source>
        <tissue evidence="2">Leaves</tissue>
    </source>
</reference>